<accession>B9SU67</accession>
<name>B9SU67_RICCO</name>
<keyword evidence="2" id="KW-1185">Reference proteome</keyword>
<dbReference type="Proteomes" id="UP000008311">
    <property type="component" value="Unassembled WGS sequence"/>
</dbReference>
<proteinExistence type="predicted"/>
<gene>
    <name evidence="1" type="ORF">RCOM_0407110</name>
</gene>
<evidence type="ECO:0000313" key="2">
    <source>
        <dbReference type="Proteomes" id="UP000008311"/>
    </source>
</evidence>
<sequence length="120" mass="14105">MNSKRPKAVAYIVPCFYNTEDEGLDGTRVEGQLKHFYHGNQEKFPVFVYQYMLFAIKNREIVSKEAMAKMQKHQLGSKKGQLIVIRKEVVTKEVMYQVKEVSCKEKKRMSIKNDKDKKQI</sequence>
<protein>
    <submittedName>
        <fullName evidence="1">Uncharacterized protein</fullName>
    </submittedName>
</protein>
<organism evidence="1 2">
    <name type="scientific">Ricinus communis</name>
    <name type="common">Castor bean</name>
    <dbReference type="NCBI Taxonomy" id="3988"/>
    <lineage>
        <taxon>Eukaryota</taxon>
        <taxon>Viridiplantae</taxon>
        <taxon>Streptophyta</taxon>
        <taxon>Embryophyta</taxon>
        <taxon>Tracheophyta</taxon>
        <taxon>Spermatophyta</taxon>
        <taxon>Magnoliopsida</taxon>
        <taxon>eudicotyledons</taxon>
        <taxon>Gunneridae</taxon>
        <taxon>Pentapetalae</taxon>
        <taxon>rosids</taxon>
        <taxon>fabids</taxon>
        <taxon>Malpighiales</taxon>
        <taxon>Euphorbiaceae</taxon>
        <taxon>Acalyphoideae</taxon>
        <taxon>Acalypheae</taxon>
        <taxon>Ricinus</taxon>
    </lineage>
</organism>
<dbReference type="AlphaFoldDB" id="B9SU67"/>
<dbReference type="InParanoid" id="B9SU67"/>
<evidence type="ECO:0000313" key="1">
    <source>
        <dbReference type="EMBL" id="EEF32839.1"/>
    </source>
</evidence>
<dbReference type="EMBL" id="EQ974141">
    <property type="protein sequence ID" value="EEF32839.1"/>
    <property type="molecule type" value="Genomic_DNA"/>
</dbReference>
<reference evidence="2" key="1">
    <citation type="journal article" date="2010" name="Nat. Biotechnol.">
        <title>Draft genome sequence of the oilseed species Ricinus communis.</title>
        <authorList>
            <person name="Chan A.P."/>
            <person name="Crabtree J."/>
            <person name="Zhao Q."/>
            <person name="Lorenzi H."/>
            <person name="Orvis J."/>
            <person name="Puiu D."/>
            <person name="Melake-Berhan A."/>
            <person name="Jones K.M."/>
            <person name="Redman J."/>
            <person name="Chen G."/>
            <person name="Cahoon E.B."/>
            <person name="Gedil M."/>
            <person name="Stanke M."/>
            <person name="Haas B.J."/>
            <person name="Wortman J.R."/>
            <person name="Fraser-Liggett C.M."/>
            <person name="Ravel J."/>
            <person name="Rabinowicz P.D."/>
        </authorList>
    </citation>
    <scope>NUCLEOTIDE SEQUENCE [LARGE SCALE GENOMIC DNA]</scope>
    <source>
        <strain evidence="2">cv. Hale</strain>
    </source>
</reference>